<keyword evidence="2" id="KW-1185">Reference proteome</keyword>
<dbReference type="EMBL" id="JASCZI010152293">
    <property type="protein sequence ID" value="MED6175859.1"/>
    <property type="molecule type" value="Genomic_DNA"/>
</dbReference>
<gene>
    <name evidence="1" type="ORF">PIB30_082256</name>
</gene>
<evidence type="ECO:0000313" key="1">
    <source>
        <dbReference type="EMBL" id="MED6175859.1"/>
    </source>
</evidence>
<organism evidence="1 2">
    <name type="scientific">Stylosanthes scabra</name>
    <dbReference type="NCBI Taxonomy" id="79078"/>
    <lineage>
        <taxon>Eukaryota</taxon>
        <taxon>Viridiplantae</taxon>
        <taxon>Streptophyta</taxon>
        <taxon>Embryophyta</taxon>
        <taxon>Tracheophyta</taxon>
        <taxon>Spermatophyta</taxon>
        <taxon>Magnoliopsida</taxon>
        <taxon>eudicotyledons</taxon>
        <taxon>Gunneridae</taxon>
        <taxon>Pentapetalae</taxon>
        <taxon>rosids</taxon>
        <taxon>fabids</taxon>
        <taxon>Fabales</taxon>
        <taxon>Fabaceae</taxon>
        <taxon>Papilionoideae</taxon>
        <taxon>50 kb inversion clade</taxon>
        <taxon>dalbergioids sensu lato</taxon>
        <taxon>Dalbergieae</taxon>
        <taxon>Pterocarpus clade</taxon>
        <taxon>Stylosanthes</taxon>
    </lineage>
</organism>
<dbReference type="Proteomes" id="UP001341840">
    <property type="component" value="Unassembled WGS sequence"/>
</dbReference>
<sequence length="101" mass="11061">MGVGEVDVLKSRRGLVGGRFCSLCVGGGLVCGECGYVQKVGVGGVLKGLGSVFTHRIGLCVDLPYVFRRALCRFEDSYAYAWVMGDEEVDWGLVWEWKKHA</sequence>
<name>A0ABU6VS47_9FABA</name>
<reference evidence="1 2" key="1">
    <citation type="journal article" date="2023" name="Plants (Basel)">
        <title>Bridging the Gap: Combining Genomics and Transcriptomics Approaches to Understand Stylosanthes scabra, an Orphan Legume from the Brazilian Caatinga.</title>
        <authorList>
            <person name="Ferreira-Neto J.R.C."/>
            <person name="da Silva M.D."/>
            <person name="Binneck E."/>
            <person name="de Melo N.F."/>
            <person name="da Silva R.H."/>
            <person name="de Melo A.L.T.M."/>
            <person name="Pandolfi V."/>
            <person name="Bustamante F.O."/>
            <person name="Brasileiro-Vidal A.C."/>
            <person name="Benko-Iseppon A.M."/>
        </authorList>
    </citation>
    <scope>NUCLEOTIDE SEQUENCE [LARGE SCALE GENOMIC DNA]</scope>
    <source>
        <tissue evidence="1">Leaves</tissue>
    </source>
</reference>
<protein>
    <submittedName>
        <fullName evidence="1">Uncharacterized protein</fullName>
    </submittedName>
</protein>
<comment type="caution">
    <text evidence="1">The sequence shown here is derived from an EMBL/GenBank/DDBJ whole genome shotgun (WGS) entry which is preliminary data.</text>
</comment>
<accession>A0ABU6VS47</accession>
<evidence type="ECO:0000313" key="2">
    <source>
        <dbReference type="Proteomes" id="UP001341840"/>
    </source>
</evidence>
<proteinExistence type="predicted"/>